<comment type="caution">
    <text evidence="1">The sequence shown here is derived from an EMBL/GenBank/DDBJ whole genome shotgun (WGS) entry which is preliminary data.</text>
</comment>
<sequence length="65" mass="6921">MRGFNIYKDLVQVIQELYGNATSAVLLNGQRGGLLQDISGCPSGSFALSSPVQPFPCEDNAEDST</sequence>
<reference evidence="1" key="2">
    <citation type="submission" date="2020-11" db="EMBL/GenBank/DDBJ databases">
        <authorList>
            <person name="McCartney M.A."/>
            <person name="Auch B."/>
            <person name="Kono T."/>
            <person name="Mallez S."/>
            <person name="Becker A."/>
            <person name="Gohl D.M."/>
            <person name="Silverstein K.A.T."/>
            <person name="Koren S."/>
            <person name="Bechman K.B."/>
            <person name="Herman A."/>
            <person name="Abrahante J.E."/>
            <person name="Garbe J."/>
        </authorList>
    </citation>
    <scope>NUCLEOTIDE SEQUENCE</scope>
    <source>
        <strain evidence="1">Duluth1</strain>
        <tissue evidence="1">Whole animal</tissue>
    </source>
</reference>
<dbReference type="Proteomes" id="UP000828390">
    <property type="component" value="Unassembled WGS sequence"/>
</dbReference>
<dbReference type="EMBL" id="JAIWYP010000005">
    <property type="protein sequence ID" value="KAH3825217.1"/>
    <property type="molecule type" value="Genomic_DNA"/>
</dbReference>
<evidence type="ECO:0000313" key="2">
    <source>
        <dbReference type="Proteomes" id="UP000828390"/>
    </source>
</evidence>
<accession>A0A9D4JYI9</accession>
<reference evidence="1" key="1">
    <citation type="journal article" date="2019" name="bioRxiv">
        <title>The Genome of the Zebra Mussel, Dreissena polymorpha: A Resource for Invasive Species Research.</title>
        <authorList>
            <person name="McCartney M.A."/>
            <person name="Auch B."/>
            <person name="Kono T."/>
            <person name="Mallez S."/>
            <person name="Zhang Y."/>
            <person name="Obille A."/>
            <person name="Becker A."/>
            <person name="Abrahante J.E."/>
            <person name="Garbe J."/>
            <person name="Badalamenti J.P."/>
            <person name="Herman A."/>
            <person name="Mangelson H."/>
            <person name="Liachko I."/>
            <person name="Sullivan S."/>
            <person name="Sone E.D."/>
            <person name="Koren S."/>
            <person name="Silverstein K.A.T."/>
            <person name="Beckman K.B."/>
            <person name="Gohl D.M."/>
        </authorList>
    </citation>
    <scope>NUCLEOTIDE SEQUENCE</scope>
    <source>
        <strain evidence="1">Duluth1</strain>
        <tissue evidence="1">Whole animal</tissue>
    </source>
</reference>
<gene>
    <name evidence="1" type="ORF">DPMN_127091</name>
</gene>
<dbReference type="AlphaFoldDB" id="A0A9D4JYI9"/>
<protein>
    <submittedName>
        <fullName evidence="1">Uncharacterized protein</fullName>
    </submittedName>
</protein>
<evidence type="ECO:0000313" key="1">
    <source>
        <dbReference type="EMBL" id="KAH3825217.1"/>
    </source>
</evidence>
<proteinExistence type="predicted"/>
<name>A0A9D4JYI9_DREPO</name>
<keyword evidence="2" id="KW-1185">Reference proteome</keyword>
<organism evidence="1 2">
    <name type="scientific">Dreissena polymorpha</name>
    <name type="common">Zebra mussel</name>
    <name type="synonym">Mytilus polymorpha</name>
    <dbReference type="NCBI Taxonomy" id="45954"/>
    <lineage>
        <taxon>Eukaryota</taxon>
        <taxon>Metazoa</taxon>
        <taxon>Spiralia</taxon>
        <taxon>Lophotrochozoa</taxon>
        <taxon>Mollusca</taxon>
        <taxon>Bivalvia</taxon>
        <taxon>Autobranchia</taxon>
        <taxon>Heteroconchia</taxon>
        <taxon>Euheterodonta</taxon>
        <taxon>Imparidentia</taxon>
        <taxon>Neoheterodontei</taxon>
        <taxon>Myida</taxon>
        <taxon>Dreissenoidea</taxon>
        <taxon>Dreissenidae</taxon>
        <taxon>Dreissena</taxon>
    </lineage>
</organism>